<organism evidence="2 3">
    <name type="scientific">Candidatus Gallimonas gallistercoris</name>
    <dbReference type="NCBI Taxonomy" id="2838602"/>
    <lineage>
        <taxon>Bacteria</taxon>
        <taxon>Bacillati</taxon>
        <taxon>Bacillota</taxon>
        <taxon>Clostridia</taxon>
        <taxon>Candidatus Gallimonas</taxon>
    </lineage>
</organism>
<evidence type="ECO:0000313" key="3">
    <source>
        <dbReference type="Proteomes" id="UP000824221"/>
    </source>
</evidence>
<gene>
    <name evidence="2" type="ORF">H9797_01125</name>
</gene>
<sequence length="168" mass="19149">MELLEKQYSREKAVAYARRWAFGRNPDYYDFSRLGGDCTNYASQVLFAGAGVMNFTPTYGWYYRSLNDRTPSWTGVEYLYNFLVSNEGEGPYAKEVPLEELEKGDLVQLGRATGDWYHTPVVVGFKDGEILVAAHSYDAYNRPLSTYPAAKFRGLHILGVREKKTQTT</sequence>
<comment type="caution">
    <text evidence="2">The sequence shown here is derived from an EMBL/GenBank/DDBJ whole genome shotgun (WGS) entry which is preliminary data.</text>
</comment>
<accession>A0A9D2H1V0</accession>
<dbReference type="InterPro" id="IPR024301">
    <property type="entry name" value="Amidase_6"/>
</dbReference>
<evidence type="ECO:0000313" key="2">
    <source>
        <dbReference type="EMBL" id="HJA01971.1"/>
    </source>
</evidence>
<dbReference type="AlphaFoldDB" id="A0A9D2H1V0"/>
<proteinExistence type="predicted"/>
<feature type="domain" description="Putative amidase" evidence="1">
    <location>
        <begin position="7"/>
        <end position="152"/>
    </location>
</feature>
<dbReference type="EMBL" id="DXAJ01000022">
    <property type="protein sequence ID" value="HJA01971.1"/>
    <property type="molecule type" value="Genomic_DNA"/>
</dbReference>
<protein>
    <submittedName>
        <fullName evidence="2">Amidase domain-containing protein</fullName>
    </submittedName>
</protein>
<reference evidence="2" key="2">
    <citation type="submission" date="2021-04" db="EMBL/GenBank/DDBJ databases">
        <authorList>
            <person name="Gilroy R."/>
        </authorList>
    </citation>
    <scope>NUCLEOTIDE SEQUENCE</scope>
    <source>
        <strain evidence="2">CHK156-179</strain>
    </source>
</reference>
<dbReference type="PANTHER" id="PTHR40032:SF1">
    <property type="entry name" value="EXPORTED PROTEIN"/>
    <property type="match status" value="1"/>
</dbReference>
<name>A0A9D2H1V0_9FIRM</name>
<dbReference type="Proteomes" id="UP000824221">
    <property type="component" value="Unassembled WGS sequence"/>
</dbReference>
<reference evidence="2" key="1">
    <citation type="journal article" date="2021" name="PeerJ">
        <title>Extensive microbial diversity within the chicken gut microbiome revealed by metagenomics and culture.</title>
        <authorList>
            <person name="Gilroy R."/>
            <person name="Ravi A."/>
            <person name="Getino M."/>
            <person name="Pursley I."/>
            <person name="Horton D.L."/>
            <person name="Alikhan N.F."/>
            <person name="Baker D."/>
            <person name="Gharbi K."/>
            <person name="Hall N."/>
            <person name="Watson M."/>
            <person name="Adriaenssens E.M."/>
            <person name="Foster-Nyarko E."/>
            <person name="Jarju S."/>
            <person name="Secka A."/>
            <person name="Antonio M."/>
            <person name="Oren A."/>
            <person name="Chaudhuri R.R."/>
            <person name="La Ragione R."/>
            <person name="Hildebrand F."/>
            <person name="Pallen M.J."/>
        </authorList>
    </citation>
    <scope>NUCLEOTIDE SEQUENCE</scope>
    <source>
        <strain evidence="2">CHK156-179</strain>
    </source>
</reference>
<evidence type="ECO:0000259" key="1">
    <source>
        <dbReference type="Pfam" id="PF12671"/>
    </source>
</evidence>
<dbReference type="PANTHER" id="PTHR40032">
    <property type="entry name" value="EXPORTED PROTEIN-RELATED"/>
    <property type="match status" value="1"/>
</dbReference>
<dbReference type="Pfam" id="PF12671">
    <property type="entry name" value="Amidase_6"/>
    <property type="match status" value="1"/>
</dbReference>